<dbReference type="InterPro" id="IPR026569">
    <property type="entry name" value="Ribosomal_bL28"/>
</dbReference>
<dbReference type="Proteomes" id="UP000355283">
    <property type="component" value="Unassembled WGS sequence"/>
</dbReference>
<dbReference type="PANTHER" id="PTHR13528">
    <property type="entry name" value="39S RIBOSOMAL PROTEIN L28, MITOCHONDRIAL"/>
    <property type="match status" value="1"/>
</dbReference>
<reference evidence="4 5" key="1">
    <citation type="submission" date="2019-01" db="EMBL/GenBank/DDBJ databases">
        <title>Nuclear Genome Assembly of the Microalgal Biofuel strain Nannochloropsis salina CCMP1776.</title>
        <authorList>
            <person name="Hovde B."/>
        </authorList>
    </citation>
    <scope>NUCLEOTIDE SEQUENCE [LARGE SCALE GENOMIC DNA]</scope>
    <source>
        <strain evidence="4 5">CCMP1776</strain>
    </source>
</reference>
<dbReference type="Gene3D" id="2.30.170.40">
    <property type="entry name" value="Ribosomal protein L28/L24"/>
    <property type="match status" value="1"/>
</dbReference>
<dbReference type="SUPFAM" id="SSF143800">
    <property type="entry name" value="L28p-like"/>
    <property type="match status" value="1"/>
</dbReference>
<dbReference type="Pfam" id="PF00830">
    <property type="entry name" value="Ribosomal_L28"/>
    <property type="match status" value="1"/>
</dbReference>
<dbReference type="GO" id="GO:0005762">
    <property type="term" value="C:mitochondrial large ribosomal subunit"/>
    <property type="evidence" value="ECO:0007669"/>
    <property type="project" value="TreeGrafter"/>
</dbReference>
<dbReference type="OrthoDB" id="361870at2759"/>
<dbReference type="PANTHER" id="PTHR13528:SF2">
    <property type="entry name" value="LARGE RIBOSOMAL SUBUNIT PROTEIN BL28M"/>
    <property type="match status" value="1"/>
</dbReference>
<evidence type="ECO:0000256" key="2">
    <source>
        <dbReference type="ARBA" id="ARBA00022980"/>
    </source>
</evidence>
<evidence type="ECO:0000313" key="4">
    <source>
        <dbReference type="EMBL" id="TFJ80904.1"/>
    </source>
</evidence>
<keyword evidence="2" id="KW-0689">Ribosomal protein</keyword>
<dbReference type="EMBL" id="SDOX01000146">
    <property type="protein sequence ID" value="TFJ80904.1"/>
    <property type="molecule type" value="Genomic_DNA"/>
</dbReference>
<sequence>MTNLIRPVALVDLAAAFARMGRPSSNRALRGLYAGKDVLFGNKVSHSNRKTRRMFKPNAHHKRLWSDTLQCIVGGIVGVGCMEGQTGVNWKFFGITFASWVSTLGIMGGGTALCFAQAVYAPCA</sequence>
<gene>
    <name evidence="4" type="ORF">NSK_007761</name>
</gene>
<keyword evidence="3" id="KW-0687">Ribonucleoprotein</keyword>
<name>A0A4D9CQW2_9STRA</name>
<evidence type="ECO:0000256" key="3">
    <source>
        <dbReference type="ARBA" id="ARBA00023274"/>
    </source>
</evidence>
<evidence type="ECO:0000256" key="1">
    <source>
        <dbReference type="ARBA" id="ARBA00008760"/>
    </source>
</evidence>
<accession>A0A4D9CQW2</accession>
<comment type="caution">
    <text evidence="4">The sequence shown here is derived from an EMBL/GenBank/DDBJ whole genome shotgun (WGS) entry which is preliminary data.</text>
</comment>
<keyword evidence="5" id="KW-1185">Reference proteome</keyword>
<dbReference type="AlphaFoldDB" id="A0A4D9CQW2"/>
<evidence type="ECO:0008006" key="6">
    <source>
        <dbReference type="Google" id="ProtNLM"/>
    </source>
</evidence>
<dbReference type="InterPro" id="IPR034704">
    <property type="entry name" value="Ribosomal_bL28/bL31-like_sf"/>
</dbReference>
<protein>
    <recommendedName>
        <fullName evidence="6">50S ribosomal protein L28</fullName>
    </recommendedName>
</protein>
<dbReference type="GO" id="GO:0003735">
    <property type="term" value="F:structural constituent of ribosome"/>
    <property type="evidence" value="ECO:0007669"/>
    <property type="project" value="InterPro"/>
</dbReference>
<evidence type="ECO:0000313" key="5">
    <source>
        <dbReference type="Proteomes" id="UP000355283"/>
    </source>
</evidence>
<comment type="similarity">
    <text evidence="1">Belongs to the bacterial ribosomal protein bL28 family.</text>
</comment>
<proteinExistence type="inferred from homology"/>
<dbReference type="InterPro" id="IPR037147">
    <property type="entry name" value="Ribosomal_bL28_sf"/>
</dbReference>
<organism evidence="4 5">
    <name type="scientific">Nannochloropsis salina CCMP1776</name>
    <dbReference type="NCBI Taxonomy" id="1027361"/>
    <lineage>
        <taxon>Eukaryota</taxon>
        <taxon>Sar</taxon>
        <taxon>Stramenopiles</taxon>
        <taxon>Ochrophyta</taxon>
        <taxon>Eustigmatophyceae</taxon>
        <taxon>Eustigmatales</taxon>
        <taxon>Monodopsidaceae</taxon>
        <taxon>Microchloropsis</taxon>
        <taxon>Microchloropsis salina</taxon>
    </lineage>
</organism>